<comment type="caution">
    <text evidence="2">The sequence shown here is derived from an EMBL/GenBank/DDBJ whole genome shotgun (WGS) entry which is preliminary data.</text>
</comment>
<name>A0ABV0QTA2_9TELE</name>
<dbReference type="EMBL" id="JAHRIN010022335">
    <property type="protein sequence ID" value="MEQ2199067.1"/>
    <property type="molecule type" value="Genomic_DNA"/>
</dbReference>
<evidence type="ECO:0000313" key="2">
    <source>
        <dbReference type="EMBL" id="MEQ2199067.1"/>
    </source>
</evidence>
<sequence length="79" mass="8983">MGTQGPGRKRIPNRDKQAAEDDALSQIARENLSTCNVTFYLKSIVLPISQIVHSPLQMSPQFWTWFGHSRTLNHYGIDL</sequence>
<protein>
    <submittedName>
        <fullName evidence="2">Uncharacterized protein</fullName>
    </submittedName>
</protein>
<evidence type="ECO:0000256" key="1">
    <source>
        <dbReference type="SAM" id="MobiDB-lite"/>
    </source>
</evidence>
<accession>A0ABV0QTA2</accession>
<gene>
    <name evidence="2" type="ORF">XENOCAPTIV_024001</name>
</gene>
<keyword evidence="3" id="KW-1185">Reference proteome</keyword>
<proteinExistence type="predicted"/>
<evidence type="ECO:0000313" key="3">
    <source>
        <dbReference type="Proteomes" id="UP001434883"/>
    </source>
</evidence>
<feature type="region of interest" description="Disordered" evidence="1">
    <location>
        <begin position="1"/>
        <end position="22"/>
    </location>
</feature>
<reference evidence="2 3" key="1">
    <citation type="submission" date="2021-06" db="EMBL/GenBank/DDBJ databases">
        <authorList>
            <person name="Palmer J.M."/>
        </authorList>
    </citation>
    <scope>NUCLEOTIDE SEQUENCE [LARGE SCALE GENOMIC DNA]</scope>
    <source>
        <strain evidence="2 3">XC_2019</strain>
        <tissue evidence="2">Muscle</tissue>
    </source>
</reference>
<dbReference type="Proteomes" id="UP001434883">
    <property type="component" value="Unassembled WGS sequence"/>
</dbReference>
<organism evidence="2 3">
    <name type="scientific">Xenoophorus captivus</name>
    <dbReference type="NCBI Taxonomy" id="1517983"/>
    <lineage>
        <taxon>Eukaryota</taxon>
        <taxon>Metazoa</taxon>
        <taxon>Chordata</taxon>
        <taxon>Craniata</taxon>
        <taxon>Vertebrata</taxon>
        <taxon>Euteleostomi</taxon>
        <taxon>Actinopterygii</taxon>
        <taxon>Neopterygii</taxon>
        <taxon>Teleostei</taxon>
        <taxon>Neoteleostei</taxon>
        <taxon>Acanthomorphata</taxon>
        <taxon>Ovalentaria</taxon>
        <taxon>Atherinomorphae</taxon>
        <taxon>Cyprinodontiformes</taxon>
        <taxon>Goodeidae</taxon>
        <taxon>Xenoophorus</taxon>
    </lineage>
</organism>